<dbReference type="EMBL" id="JAULSU010000005">
    <property type="protein sequence ID" value="KAK0617099.1"/>
    <property type="molecule type" value="Genomic_DNA"/>
</dbReference>
<organism evidence="6 7">
    <name type="scientific">Immersiella caudata</name>
    <dbReference type="NCBI Taxonomy" id="314043"/>
    <lineage>
        <taxon>Eukaryota</taxon>
        <taxon>Fungi</taxon>
        <taxon>Dikarya</taxon>
        <taxon>Ascomycota</taxon>
        <taxon>Pezizomycotina</taxon>
        <taxon>Sordariomycetes</taxon>
        <taxon>Sordariomycetidae</taxon>
        <taxon>Sordariales</taxon>
        <taxon>Lasiosphaeriaceae</taxon>
        <taxon>Immersiella</taxon>
    </lineage>
</organism>
<evidence type="ECO:0000256" key="3">
    <source>
        <dbReference type="ARBA" id="ARBA00053082"/>
    </source>
</evidence>
<dbReference type="CDD" id="cd00780">
    <property type="entry name" value="NTF2"/>
    <property type="match status" value="1"/>
</dbReference>
<comment type="function">
    <text evidence="3">Facilitates protein transport into the nucleus. Could be part of a multicomponent system of cytosolic factors that assemble at the pore complex during nuclear import.</text>
</comment>
<accession>A0AA39WKK4</accession>
<dbReference type="InterPro" id="IPR045875">
    <property type="entry name" value="NTF2"/>
</dbReference>
<dbReference type="Proteomes" id="UP001175000">
    <property type="component" value="Unassembled WGS sequence"/>
</dbReference>
<evidence type="ECO:0000256" key="1">
    <source>
        <dbReference type="ARBA" id="ARBA00022490"/>
    </source>
</evidence>
<reference evidence="6" key="1">
    <citation type="submission" date="2023-06" db="EMBL/GenBank/DDBJ databases">
        <title>Genome-scale phylogeny and comparative genomics of the fungal order Sordariales.</title>
        <authorList>
            <consortium name="Lawrence Berkeley National Laboratory"/>
            <person name="Hensen N."/>
            <person name="Bonometti L."/>
            <person name="Westerberg I."/>
            <person name="Brannstrom I.O."/>
            <person name="Guillou S."/>
            <person name="Cros-Aarteil S."/>
            <person name="Calhoun S."/>
            <person name="Haridas S."/>
            <person name="Kuo A."/>
            <person name="Mondo S."/>
            <person name="Pangilinan J."/>
            <person name="Riley R."/>
            <person name="Labutti K."/>
            <person name="Andreopoulos B."/>
            <person name="Lipzen A."/>
            <person name="Chen C."/>
            <person name="Yanf M."/>
            <person name="Daum C."/>
            <person name="Ng V."/>
            <person name="Clum A."/>
            <person name="Steindorff A."/>
            <person name="Ohm R."/>
            <person name="Martin F."/>
            <person name="Silar P."/>
            <person name="Natvig D."/>
            <person name="Lalanne C."/>
            <person name="Gautier V."/>
            <person name="Ament-Velasquez S.L."/>
            <person name="Kruys A."/>
            <person name="Hutchinson M.I."/>
            <person name="Powell A.J."/>
            <person name="Barry K."/>
            <person name="Miller A.N."/>
            <person name="Grigoriev I.V."/>
            <person name="Debuchy R."/>
            <person name="Gladieux P."/>
            <person name="Thoren M.H."/>
            <person name="Johannesson H."/>
        </authorList>
    </citation>
    <scope>NUCLEOTIDE SEQUENCE</scope>
    <source>
        <strain evidence="6">CBS 606.72</strain>
    </source>
</reference>
<keyword evidence="4" id="KW-0653">Protein transport</keyword>
<dbReference type="FunFam" id="3.10.450.50:FF:000005">
    <property type="entry name" value="Nuclear transport factor 2"/>
    <property type="match status" value="1"/>
</dbReference>
<name>A0AA39WKK4_9PEZI</name>
<dbReference type="Pfam" id="PF02136">
    <property type="entry name" value="NTF2"/>
    <property type="match status" value="1"/>
</dbReference>
<dbReference type="GO" id="GO:0051028">
    <property type="term" value="P:mRNA transport"/>
    <property type="evidence" value="ECO:0007669"/>
    <property type="project" value="UniProtKB-UniRule"/>
</dbReference>
<dbReference type="InterPro" id="IPR032710">
    <property type="entry name" value="NTF2-like_dom_sf"/>
</dbReference>
<evidence type="ECO:0000256" key="4">
    <source>
        <dbReference type="RuleBase" id="RU369002"/>
    </source>
</evidence>
<evidence type="ECO:0000313" key="7">
    <source>
        <dbReference type="Proteomes" id="UP001175000"/>
    </source>
</evidence>
<evidence type="ECO:0000259" key="5">
    <source>
        <dbReference type="PROSITE" id="PS50177"/>
    </source>
</evidence>
<comment type="function">
    <text evidence="4">Has a role in nuclear-cytoplasmic transport of proteins and mRNAs.</text>
</comment>
<keyword evidence="7" id="KW-1185">Reference proteome</keyword>
<comment type="subcellular location">
    <subcellularLocation>
        <location evidence="4">Cytoplasm</location>
    </subcellularLocation>
    <subcellularLocation>
        <location evidence="4">Nucleus</location>
    </subcellularLocation>
</comment>
<dbReference type="Gene3D" id="3.10.450.50">
    <property type="match status" value="1"/>
</dbReference>
<proteinExistence type="predicted"/>
<dbReference type="PROSITE" id="PS50177">
    <property type="entry name" value="NTF2_DOMAIN"/>
    <property type="match status" value="1"/>
</dbReference>
<gene>
    <name evidence="6" type="ORF">B0T14DRAFT_257599</name>
</gene>
<dbReference type="GO" id="GO:0006606">
    <property type="term" value="P:protein import into nucleus"/>
    <property type="evidence" value="ECO:0007669"/>
    <property type="project" value="UniProtKB-ARBA"/>
</dbReference>
<dbReference type="PANTHER" id="PTHR12612">
    <property type="entry name" value="NUCLEAR TRANSPORT FACTOR 2"/>
    <property type="match status" value="1"/>
</dbReference>
<protein>
    <recommendedName>
        <fullName evidence="2 4">Nuclear transport factor 2</fullName>
        <shortName evidence="4">NTF-2</shortName>
    </recommendedName>
</protein>
<sequence>MADFNEIAKQFVAHYYTTFDTDRKSLAPLYREGSMLTFQSDQLMGAGAITEKLASLPFAKVVHKYDRTDAQPTPNGILIVVAGQLLVDDGEQPLSYTQTFLLAQDAAGSYYVQNDIFNLVVF</sequence>
<comment type="caution">
    <text evidence="6">The sequence shown here is derived from an EMBL/GenBank/DDBJ whole genome shotgun (WGS) entry which is preliminary data.</text>
</comment>
<dbReference type="SUPFAM" id="SSF54427">
    <property type="entry name" value="NTF2-like"/>
    <property type="match status" value="1"/>
</dbReference>
<evidence type="ECO:0000313" key="6">
    <source>
        <dbReference type="EMBL" id="KAK0617099.1"/>
    </source>
</evidence>
<feature type="domain" description="NTF2" evidence="5">
    <location>
        <begin position="7"/>
        <end position="119"/>
    </location>
</feature>
<dbReference type="GO" id="GO:0005635">
    <property type="term" value="C:nuclear envelope"/>
    <property type="evidence" value="ECO:0007669"/>
    <property type="project" value="UniProtKB-ARBA"/>
</dbReference>
<keyword evidence="4" id="KW-0813">Transport</keyword>
<dbReference type="InterPro" id="IPR002075">
    <property type="entry name" value="NTF2_dom"/>
</dbReference>
<keyword evidence="4" id="KW-0539">Nucleus</keyword>
<dbReference type="GO" id="GO:0005737">
    <property type="term" value="C:cytoplasm"/>
    <property type="evidence" value="ECO:0007669"/>
    <property type="project" value="UniProtKB-SubCell"/>
</dbReference>
<dbReference type="InterPro" id="IPR018222">
    <property type="entry name" value="Nuclear_transport_factor_2_euk"/>
</dbReference>
<dbReference type="AlphaFoldDB" id="A0AA39WKK4"/>
<evidence type="ECO:0000256" key="2">
    <source>
        <dbReference type="ARBA" id="ARBA00026247"/>
    </source>
</evidence>
<keyword evidence="1 4" id="KW-0963">Cytoplasm</keyword>